<dbReference type="SMART" id="SM01134">
    <property type="entry name" value="DeoRC"/>
    <property type="match status" value="1"/>
</dbReference>
<dbReference type="PANTHER" id="PTHR30363:SF51">
    <property type="entry name" value="HTH-TYPE TRANSCRIPTIONAL REPRESSOR GLCR"/>
    <property type="match status" value="1"/>
</dbReference>
<accession>A0A3S9UYC1</accession>
<dbReference type="SUPFAM" id="SSF100950">
    <property type="entry name" value="NagB/RpiA/CoA transferase-like"/>
    <property type="match status" value="1"/>
</dbReference>
<keyword evidence="3" id="KW-1185">Reference proteome</keyword>
<proteinExistence type="predicted"/>
<name>A0A3S9UYC1_9BACL</name>
<dbReference type="InterPro" id="IPR050313">
    <property type="entry name" value="Carb_Metab_HTH_regulators"/>
</dbReference>
<feature type="domain" description="DeoR-like transcriptional repressor C-terminal sensor" evidence="1">
    <location>
        <begin position="2"/>
        <end position="148"/>
    </location>
</feature>
<dbReference type="InterPro" id="IPR037171">
    <property type="entry name" value="NagB/RpiA_transferase-like"/>
</dbReference>
<dbReference type="OrthoDB" id="9798651at2"/>
<evidence type="ECO:0000313" key="3">
    <source>
        <dbReference type="Proteomes" id="UP000270678"/>
    </source>
</evidence>
<dbReference type="EMBL" id="CP034346">
    <property type="protein sequence ID" value="AZS15241.1"/>
    <property type="molecule type" value="Genomic_DNA"/>
</dbReference>
<gene>
    <name evidence="2" type="ORF">EI981_12725</name>
</gene>
<dbReference type="InterPro" id="IPR014036">
    <property type="entry name" value="DeoR-like_C"/>
</dbReference>
<dbReference type="KEGG" id="plut:EI981_12725"/>
<evidence type="ECO:0000259" key="1">
    <source>
        <dbReference type="Pfam" id="PF00455"/>
    </source>
</evidence>
<sequence>MGKTAACYIQKGGLCFLDISTTVKFLCNHLKTSSTIYTHSLDNAEALSNHNEVDVYLLGGKFNHENRFFFDVNLASYINDIYFDKTFLGAAAIREDGIYFSNIEDAVIKRLVAKRSKEVILLTDSQKFNRMSSYKGIGWSDIDTIITNENLPDNFRQQVEENKIEIKLIHDSPPNGTKI</sequence>
<protein>
    <submittedName>
        <fullName evidence="2">DeoR/GlpR transcriptional regulator</fullName>
    </submittedName>
</protein>
<dbReference type="Proteomes" id="UP000270678">
    <property type="component" value="Chromosome"/>
</dbReference>
<dbReference type="Gene3D" id="3.40.50.1360">
    <property type="match status" value="1"/>
</dbReference>
<evidence type="ECO:0000313" key="2">
    <source>
        <dbReference type="EMBL" id="AZS15241.1"/>
    </source>
</evidence>
<organism evidence="2 3">
    <name type="scientific">Paenibacillus lutimineralis</name>
    <dbReference type="NCBI Taxonomy" id="2707005"/>
    <lineage>
        <taxon>Bacteria</taxon>
        <taxon>Bacillati</taxon>
        <taxon>Bacillota</taxon>
        <taxon>Bacilli</taxon>
        <taxon>Bacillales</taxon>
        <taxon>Paenibacillaceae</taxon>
        <taxon>Paenibacillus</taxon>
    </lineage>
</organism>
<dbReference type="Pfam" id="PF00455">
    <property type="entry name" value="DeoRC"/>
    <property type="match status" value="1"/>
</dbReference>
<reference evidence="3" key="1">
    <citation type="submission" date="2018-12" db="EMBL/GenBank/DDBJ databases">
        <title>Complete genome sequence of Paenibacillus sp. MBLB1234.</title>
        <authorList>
            <person name="Nam Y.-D."/>
            <person name="Kang J."/>
            <person name="Chung W.-H."/>
            <person name="Park Y.S."/>
        </authorList>
    </citation>
    <scope>NUCLEOTIDE SEQUENCE [LARGE SCALE GENOMIC DNA]</scope>
    <source>
        <strain evidence="3">MBLB1234</strain>
    </source>
</reference>
<dbReference type="PANTHER" id="PTHR30363">
    <property type="entry name" value="HTH-TYPE TRANSCRIPTIONAL REGULATOR SRLR-RELATED"/>
    <property type="match status" value="1"/>
</dbReference>
<dbReference type="AlphaFoldDB" id="A0A3S9UYC1"/>